<name>A0A2T5PLP5_ECTOL</name>
<dbReference type="EMBL" id="QASO01000076">
    <property type="protein sequence ID" value="PTU78649.1"/>
    <property type="molecule type" value="Genomic_DNA"/>
</dbReference>
<feature type="domain" description="ORC1/DEAH AAA+ ATPase" evidence="1">
    <location>
        <begin position="45"/>
        <end position="155"/>
    </location>
</feature>
<sequence>MPITYTERENLISRHPVLTTKHMVPTPTIESIYGMVRERVWLYRPSMYMYAKPRMGKTTCAVAIKFLLNAEFSNKYVEILSADTTKKSTLCRDLAAELGLHFSLRANVASVVDLLITHIICELDELGGDHFVLIIDEMQALQEPAYNELLLLQNRLGIRGIKLTTVGFSQPEINNERTALMVAGATNLIERFLSEPIVFKGCDGVKWLSKVLRSYDEDLQFPEGECTYTEFFFPEAFGAGMRLVQSSELIWETVREVAGKAGSKNLQVEQVFRVIQELLVSMRSRDCAGFRIEKKDIAGVLDKLSLADTLA</sequence>
<evidence type="ECO:0000313" key="2">
    <source>
        <dbReference type="EMBL" id="PTU78649.1"/>
    </source>
</evidence>
<dbReference type="Proteomes" id="UP000244052">
    <property type="component" value="Unassembled WGS sequence"/>
</dbReference>
<keyword evidence="3" id="KW-1185">Reference proteome</keyword>
<keyword evidence="2" id="KW-0547">Nucleotide-binding</keyword>
<evidence type="ECO:0000259" key="1">
    <source>
        <dbReference type="Pfam" id="PF13401"/>
    </source>
</evidence>
<keyword evidence="2" id="KW-0067">ATP-binding</keyword>
<protein>
    <submittedName>
        <fullName evidence="2">ATP-binding protein</fullName>
    </submittedName>
</protein>
<evidence type="ECO:0000313" key="3">
    <source>
        <dbReference type="Proteomes" id="UP000244052"/>
    </source>
</evidence>
<comment type="caution">
    <text evidence="2">The sequence shown here is derived from an EMBL/GenBank/DDBJ whole genome shotgun (WGS) entry which is preliminary data.</text>
</comment>
<dbReference type="AlphaFoldDB" id="A0A2T5PLP5"/>
<dbReference type="Pfam" id="PF13401">
    <property type="entry name" value="AAA_22"/>
    <property type="match status" value="1"/>
</dbReference>
<dbReference type="Gene3D" id="3.40.50.300">
    <property type="entry name" value="P-loop containing nucleotide triphosphate hydrolases"/>
    <property type="match status" value="1"/>
</dbReference>
<dbReference type="InterPro" id="IPR027417">
    <property type="entry name" value="P-loop_NTPase"/>
</dbReference>
<proteinExistence type="predicted"/>
<accession>A0A2T5PLP5</accession>
<dbReference type="SUPFAM" id="SSF52540">
    <property type="entry name" value="P-loop containing nucleoside triphosphate hydrolases"/>
    <property type="match status" value="1"/>
</dbReference>
<organism evidence="2 3">
    <name type="scientific">Ectopseudomonas oleovorans</name>
    <name type="common">Pseudomonas oleovorans</name>
    <dbReference type="NCBI Taxonomy" id="301"/>
    <lineage>
        <taxon>Bacteria</taxon>
        <taxon>Pseudomonadati</taxon>
        <taxon>Pseudomonadota</taxon>
        <taxon>Gammaproteobacteria</taxon>
        <taxon>Pseudomonadales</taxon>
        <taxon>Pseudomonadaceae</taxon>
        <taxon>Ectopseudomonas</taxon>
    </lineage>
</organism>
<gene>
    <name evidence="2" type="ORF">DBO86_13045</name>
</gene>
<dbReference type="GO" id="GO:0005524">
    <property type="term" value="F:ATP binding"/>
    <property type="evidence" value="ECO:0007669"/>
    <property type="project" value="UniProtKB-KW"/>
</dbReference>
<reference evidence="2 3" key="1">
    <citation type="submission" date="2018-04" db="EMBL/GenBank/DDBJ databases">
        <title>Pseudomonas sp. nov., isolated from mangrove soil.</title>
        <authorList>
            <person name="Chen C."/>
        </authorList>
    </citation>
    <scope>NUCLEOTIDE SEQUENCE [LARGE SCALE GENOMIC DNA]</scope>
    <source>
        <strain evidence="2 3">JCM 14246</strain>
    </source>
</reference>
<dbReference type="InterPro" id="IPR049945">
    <property type="entry name" value="AAA_22"/>
</dbReference>
<dbReference type="GO" id="GO:0016887">
    <property type="term" value="F:ATP hydrolysis activity"/>
    <property type="evidence" value="ECO:0007669"/>
    <property type="project" value="InterPro"/>
</dbReference>